<gene>
    <name evidence="2" type="ORF">PEVE_00024345</name>
</gene>
<evidence type="ECO:0000313" key="2">
    <source>
        <dbReference type="EMBL" id="CAH3192677.1"/>
    </source>
</evidence>
<name>A0ABN8SM72_9CNID</name>
<feature type="signal peptide" evidence="1">
    <location>
        <begin position="1"/>
        <end position="32"/>
    </location>
</feature>
<proteinExistence type="predicted"/>
<evidence type="ECO:0000313" key="3">
    <source>
        <dbReference type="Proteomes" id="UP001159427"/>
    </source>
</evidence>
<feature type="non-terminal residue" evidence="2">
    <location>
        <position position="1"/>
    </location>
</feature>
<organism evidence="2 3">
    <name type="scientific">Porites evermanni</name>
    <dbReference type="NCBI Taxonomy" id="104178"/>
    <lineage>
        <taxon>Eukaryota</taxon>
        <taxon>Metazoa</taxon>
        <taxon>Cnidaria</taxon>
        <taxon>Anthozoa</taxon>
        <taxon>Hexacorallia</taxon>
        <taxon>Scleractinia</taxon>
        <taxon>Fungiina</taxon>
        <taxon>Poritidae</taxon>
        <taxon>Porites</taxon>
    </lineage>
</organism>
<reference evidence="2 3" key="1">
    <citation type="submission" date="2022-05" db="EMBL/GenBank/DDBJ databases">
        <authorList>
            <consortium name="Genoscope - CEA"/>
            <person name="William W."/>
        </authorList>
    </citation>
    <scope>NUCLEOTIDE SEQUENCE [LARGE SCALE GENOMIC DNA]</scope>
</reference>
<protein>
    <submittedName>
        <fullName evidence="2">Uncharacterized protein</fullName>
    </submittedName>
</protein>
<dbReference type="EMBL" id="CALNXI010003253">
    <property type="protein sequence ID" value="CAH3192677.1"/>
    <property type="molecule type" value="Genomic_DNA"/>
</dbReference>
<comment type="caution">
    <text evidence="2">The sequence shown here is derived from an EMBL/GenBank/DDBJ whole genome shotgun (WGS) entry which is preliminary data.</text>
</comment>
<evidence type="ECO:0000256" key="1">
    <source>
        <dbReference type="SAM" id="SignalP"/>
    </source>
</evidence>
<dbReference type="Proteomes" id="UP001159427">
    <property type="component" value="Unassembled WGS sequence"/>
</dbReference>
<keyword evidence="3" id="KW-1185">Reference proteome</keyword>
<sequence>GSWFTTCIRLLDKLYFFSFNFVCFLTQDICQGVCTHHNPAATTIATSGVTAATTKKRTSFNIADPTYFSSDITTLAKTSSLSERKTAKKDSSTVVIVAASLGTVLFVA</sequence>
<feature type="chain" id="PRO_5046773520" evidence="1">
    <location>
        <begin position="33"/>
        <end position="108"/>
    </location>
</feature>
<accession>A0ABN8SM72</accession>
<feature type="non-terminal residue" evidence="2">
    <location>
        <position position="108"/>
    </location>
</feature>
<keyword evidence="1" id="KW-0732">Signal</keyword>